<keyword evidence="4" id="KW-0378">Hydrolase</keyword>
<accession>A0AAW5KA98</accession>
<protein>
    <submittedName>
        <fullName evidence="4">Fumarylacetoacetate hydrolase family protein</fullName>
    </submittedName>
</protein>
<dbReference type="PANTHER" id="PTHR11820:SF7">
    <property type="entry name" value="ACYLPYRUVASE FAHD1, MITOCHONDRIAL"/>
    <property type="match status" value="1"/>
</dbReference>
<dbReference type="EMBL" id="JANFYT010000023">
    <property type="protein sequence ID" value="MCQ4814949.1"/>
    <property type="molecule type" value="Genomic_DNA"/>
</dbReference>
<evidence type="ECO:0000259" key="3">
    <source>
        <dbReference type="Pfam" id="PF10370"/>
    </source>
</evidence>
<feature type="domain" description="Fumarylacetoacetase-like C-terminal" evidence="2">
    <location>
        <begin position="63"/>
        <end position="256"/>
    </location>
</feature>
<dbReference type="InterPro" id="IPR018833">
    <property type="entry name" value="Rv2993c-like_N"/>
</dbReference>
<comment type="caution">
    <text evidence="4">The sequence shown here is derived from an EMBL/GenBank/DDBJ whole genome shotgun (WGS) entry which is preliminary data.</text>
</comment>
<dbReference type="InterPro" id="IPR011234">
    <property type="entry name" value="Fumarylacetoacetase-like_C"/>
</dbReference>
<dbReference type="GO" id="GO:0046872">
    <property type="term" value="F:metal ion binding"/>
    <property type="evidence" value="ECO:0007669"/>
    <property type="project" value="UniProtKB-KW"/>
</dbReference>
<feature type="domain" description="Rv2993c-like N-terminal" evidence="3">
    <location>
        <begin position="9"/>
        <end position="58"/>
    </location>
</feature>
<dbReference type="SUPFAM" id="SSF56529">
    <property type="entry name" value="FAH"/>
    <property type="match status" value="1"/>
</dbReference>
<dbReference type="FunFam" id="3.90.850.10:FF:000002">
    <property type="entry name" value="2-hydroxyhepta-2,4-diene-1,7-dioate isomerase"/>
    <property type="match status" value="1"/>
</dbReference>
<dbReference type="PANTHER" id="PTHR11820">
    <property type="entry name" value="ACYLPYRUVASE"/>
    <property type="match status" value="1"/>
</dbReference>
<organism evidence="4 5">
    <name type="scientific">Cloacibacillus evryensis</name>
    <dbReference type="NCBI Taxonomy" id="508460"/>
    <lineage>
        <taxon>Bacteria</taxon>
        <taxon>Thermotogati</taxon>
        <taxon>Synergistota</taxon>
        <taxon>Synergistia</taxon>
        <taxon>Synergistales</taxon>
        <taxon>Synergistaceae</taxon>
        <taxon>Cloacibacillus</taxon>
    </lineage>
</organism>
<proteinExistence type="predicted"/>
<evidence type="ECO:0000313" key="5">
    <source>
        <dbReference type="Proteomes" id="UP001205919"/>
    </source>
</evidence>
<evidence type="ECO:0000259" key="2">
    <source>
        <dbReference type="Pfam" id="PF01557"/>
    </source>
</evidence>
<keyword evidence="5" id="KW-1185">Reference proteome</keyword>
<evidence type="ECO:0000256" key="1">
    <source>
        <dbReference type="ARBA" id="ARBA00022723"/>
    </source>
</evidence>
<dbReference type="GO" id="GO:0019752">
    <property type="term" value="P:carboxylic acid metabolic process"/>
    <property type="evidence" value="ECO:0007669"/>
    <property type="project" value="UniProtKB-ARBA"/>
</dbReference>
<dbReference type="GO" id="GO:0018773">
    <property type="term" value="F:acetylpyruvate hydrolase activity"/>
    <property type="evidence" value="ECO:0007669"/>
    <property type="project" value="TreeGrafter"/>
</dbReference>
<dbReference type="AlphaFoldDB" id="A0AAW5KA98"/>
<dbReference type="Gene3D" id="3.90.850.10">
    <property type="entry name" value="Fumarylacetoacetase-like, C-terminal domain"/>
    <property type="match status" value="1"/>
</dbReference>
<dbReference type="RefSeq" id="WP_008710345.1">
    <property type="nucleotide sequence ID" value="NZ_CABKQM010000006.1"/>
</dbReference>
<dbReference type="Pfam" id="PF01557">
    <property type="entry name" value="FAA_hydrolase"/>
    <property type="match status" value="1"/>
</dbReference>
<sequence>MAKKSAPVRYCRFMVDGRSYSGQLRGGSVDIVEGDPFSGIISQIRLSYPVERVKFLPPFAPKKLWCIGRNYVGHVKELEHDIPEEPMVFLKATSAIIGANDFIRIPSWAGVIHYEGELAVVIGKAGKNISEEDAYDHVLGYTIMNDVTARALQNKDGQWARAKSFDTFAPLGPALLLTKELPKETRVVTRLNGKVVQDGAIEQMIFPIPRLISHISRFAALEEGDIISTGTPQGVGEIKAGDLIEVEVEPIGMLKNICSE</sequence>
<gene>
    <name evidence="4" type="ORF">NE630_10955</name>
</gene>
<reference evidence="4 5" key="1">
    <citation type="submission" date="2022-06" db="EMBL/GenBank/DDBJ databases">
        <title>Isolation of gut microbiota from human fecal samples.</title>
        <authorList>
            <person name="Pamer E.G."/>
            <person name="Barat B."/>
            <person name="Waligurski E."/>
            <person name="Medina S."/>
            <person name="Paddock L."/>
            <person name="Mostad J."/>
        </authorList>
    </citation>
    <scope>NUCLEOTIDE SEQUENCE [LARGE SCALE GENOMIC DNA]</scope>
    <source>
        <strain evidence="4 5">DFI.9.90</strain>
    </source>
</reference>
<dbReference type="Pfam" id="PF10370">
    <property type="entry name" value="Rv2993c-like_N"/>
    <property type="match status" value="1"/>
</dbReference>
<evidence type="ECO:0000313" key="4">
    <source>
        <dbReference type="EMBL" id="MCQ4814949.1"/>
    </source>
</evidence>
<dbReference type="InterPro" id="IPR036663">
    <property type="entry name" value="Fumarylacetoacetase_C_sf"/>
</dbReference>
<name>A0AAW5KA98_9BACT</name>
<dbReference type="GO" id="GO:0016853">
    <property type="term" value="F:isomerase activity"/>
    <property type="evidence" value="ECO:0007669"/>
    <property type="project" value="UniProtKB-ARBA"/>
</dbReference>
<dbReference type="Proteomes" id="UP001205919">
    <property type="component" value="Unassembled WGS sequence"/>
</dbReference>
<keyword evidence="1" id="KW-0479">Metal-binding</keyword>